<dbReference type="Proteomes" id="UP000473325">
    <property type="component" value="Unassembled WGS sequence"/>
</dbReference>
<keyword evidence="3" id="KW-1185">Reference proteome</keyword>
<feature type="region of interest" description="Disordered" evidence="1">
    <location>
        <begin position="1"/>
        <end position="62"/>
    </location>
</feature>
<name>A0A6L7EYS0_9ACTN</name>
<proteinExistence type="predicted"/>
<reference evidence="2 3" key="1">
    <citation type="submission" date="2019-12" db="EMBL/GenBank/DDBJ databases">
        <authorList>
            <person name="Kun Z."/>
        </authorList>
    </citation>
    <scope>NUCLEOTIDE SEQUENCE [LARGE SCALE GENOMIC DNA]</scope>
    <source>
        <strain evidence="2 3">YIM 123512</strain>
    </source>
</reference>
<gene>
    <name evidence="2" type="ORF">GRQ65_14660</name>
</gene>
<evidence type="ECO:0000313" key="2">
    <source>
        <dbReference type="EMBL" id="MXG90788.1"/>
    </source>
</evidence>
<accession>A0A6L7EYS0</accession>
<dbReference type="AlphaFoldDB" id="A0A6L7EYS0"/>
<evidence type="ECO:0000256" key="1">
    <source>
        <dbReference type="SAM" id="MobiDB-lite"/>
    </source>
</evidence>
<comment type="caution">
    <text evidence="2">The sequence shown here is derived from an EMBL/GenBank/DDBJ whole genome shotgun (WGS) entry which is preliminary data.</text>
</comment>
<feature type="region of interest" description="Disordered" evidence="1">
    <location>
        <begin position="111"/>
        <end position="150"/>
    </location>
</feature>
<sequence>MTGPSDQEPDQGPGPEVVGEQVGSVGEEAAKLLGVLQDWASGHVGGPDEARPEDVPGPGRFPTDAPECHWCPVCRTVHAVRTASPEVKAQLATAGQALLQAAAGLLTAATQAQPGADARRSGTVQRIDLDAEPQPEPTSDEHDPHQEDHQ</sequence>
<organism evidence="2 3">
    <name type="scientific">Nocardioides flavescens</name>
    <dbReference type="NCBI Taxonomy" id="2691959"/>
    <lineage>
        <taxon>Bacteria</taxon>
        <taxon>Bacillati</taxon>
        <taxon>Actinomycetota</taxon>
        <taxon>Actinomycetes</taxon>
        <taxon>Propionibacteriales</taxon>
        <taxon>Nocardioidaceae</taxon>
        <taxon>Nocardioides</taxon>
    </lineage>
</organism>
<evidence type="ECO:0000313" key="3">
    <source>
        <dbReference type="Proteomes" id="UP000473325"/>
    </source>
</evidence>
<dbReference type="RefSeq" id="WP_160878732.1">
    <property type="nucleotide sequence ID" value="NZ_WUEK01000009.1"/>
</dbReference>
<feature type="compositionally biased region" description="Basic and acidic residues" evidence="1">
    <location>
        <begin position="139"/>
        <end position="150"/>
    </location>
</feature>
<dbReference type="EMBL" id="WUEK01000009">
    <property type="protein sequence ID" value="MXG90788.1"/>
    <property type="molecule type" value="Genomic_DNA"/>
</dbReference>
<protein>
    <submittedName>
        <fullName evidence="2">Uncharacterized protein</fullName>
    </submittedName>
</protein>
<feature type="compositionally biased region" description="Low complexity" evidence="1">
    <location>
        <begin position="11"/>
        <end position="27"/>
    </location>
</feature>